<dbReference type="Proteomes" id="UP000204031">
    <property type="component" value="Segment"/>
</dbReference>
<gene>
    <name evidence="1" type="ORF">VPNG_00005</name>
</gene>
<reference evidence="1 2" key="1">
    <citation type="submission" date="2010-11" db="EMBL/GenBank/DDBJ databases">
        <title>The Genome Sequence of Vibrio phage VBP47.</title>
        <authorList>
            <consortium name="The Broad Institute Genome Sequencing Platform"/>
            <person name="Henn M.R."/>
            <person name="Wharam S."/>
            <person name="Gilg I."/>
            <person name="Martinez Martinez J."/>
            <person name="Wilson W."/>
            <person name="Levin J."/>
            <person name="Malboeuf C."/>
            <person name="Casali M."/>
            <person name="Russ C."/>
            <person name="Lennon N."/>
            <person name="Chapman S.B."/>
            <person name="Erlich R."/>
            <person name="Young S.K."/>
            <person name="Yandava C."/>
            <person name="Zeng Q."/>
            <person name="Fitzgerald M.F."/>
            <person name="Alvarado L."/>
            <person name="Anderson S."/>
            <person name="Berlin A."/>
            <person name="Chen Z."/>
            <person name="Freedman E."/>
            <person name="Gellesch M."/>
            <person name="Goldberg J."/>
            <person name="Green L."/>
            <person name="Griggs A."/>
            <person name="Gujja S."/>
            <person name="Heilman E."/>
            <person name="Heiman D."/>
            <person name="Hollinger A."/>
            <person name="Howarth C."/>
            <person name="Larson L."/>
            <person name="Mehta T."/>
            <person name="Neiman D."/>
            <person name="Pearson M."/>
            <person name="Roberts A."/>
            <person name="Ryan E."/>
            <person name="Saif S."/>
            <person name="Shea T."/>
            <person name="Shenoy N."/>
            <person name="Sisk P."/>
            <person name="Stolte C."/>
            <person name="Sykes S."/>
            <person name="White J."/>
            <person name="Haas B."/>
            <person name="Nusbaum C."/>
            <person name="Birren B."/>
        </authorList>
    </citation>
    <scope>NUCLEOTIDE SEQUENCE [LARGE SCALE GENOMIC DNA]</scope>
    <source>
        <strain evidence="1 2">VBP47</strain>
    </source>
</reference>
<dbReference type="EMBL" id="HQ634194">
    <property type="protein sequence ID" value="AGH57029.1"/>
    <property type="molecule type" value="Genomic_DNA"/>
</dbReference>
<dbReference type="GeneID" id="15010630"/>
<dbReference type="RefSeq" id="YP_007674100.1">
    <property type="nucleotide sequence ID" value="NC_020848.1"/>
</dbReference>
<keyword evidence="2" id="KW-1185">Reference proteome</keyword>
<sequence length="69" mass="8167">MTINVDQSIRRIIAMTSWVEILKKYLNHSHNFQLVGESRTFESPSDPMPYKHTKTYMCKECGKVKKINY</sequence>
<evidence type="ECO:0000313" key="1">
    <source>
        <dbReference type="EMBL" id="AGH57029.1"/>
    </source>
</evidence>
<evidence type="ECO:0000313" key="2">
    <source>
        <dbReference type="Proteomes" id="UP000204031"/>
    </source>
</evidence>
<dbReference type="KEGG" id="vg:15010630"/>
<protein>
    <submittedName>
        <fullName evidence="1">Uncharacterized protein</fullName>
    </submittedName>
</protein>
<name>M4T2G8_9CAUD</name>
<proteinExistence type="predicted"/>
<accession>M4T2G8</accession>
<organism evidence="1 2">
    <name type="scientific">Vibrio phage VBP47</name>
    <dbReference type="NCBI Taxonomy" id="754073"/>
    <lineage>
        <taxon>Viruses</taxon>
        <taxon>Duplodnaviria</taxon>
        <taxon>Heunggongvirae</taxon>
        <taxon>Uroviricota</taxon>
        <taxon>Caudoviricetes</taxon>
        <taxon>Schitoviridae</taxon>
        <taxon>Fuhrmanvirinae</taxon>
        <taxon>Stoningtonvirus</taxon>
        <taxon>Stoningtonvirus VBP47</taxon>
    </lineage>
</organism>